<dbReference type="OrthoDB" id="5875341at2759"/>
<dbReference type="Pfam" id="PF00646">
    <property type="entry name" value="F-box"/>
    <property type="match status" value="1"/>
</dbReference>
<dbReference type="InterPro" id="IPR036047">
    <property type="entry name" value="F-box-like_dom_sf"/>
</dbReference>
<dbReference type="InterPro" id="IPR040161">
    <property type="entry name" value="FB224"/>
</dbReference>
<dbReference type="InParanoid" id="E3MGY0"/>
<proteinExistence type="predicted"/>
<dbReference type="SUPFAM" id="SSF81383">
    <property type="entry name" value="F-box domain"/>
    <property type="match status" value="1"/>
</dbReference>
<sequence length="320" mass="37165">MFRLKWYKSEETPPPPPSQRVLIIDMPDLVMRKILEEVDLVSIMKLRKVCRAFRNYIDDTKPDSKLNRLTIYVRSDTILVLFRYFLSKPMKEETPSELAEVSYENNKQGCDIRFGEGQLKHINGRKAFDVFCEDMQTVLGNQKTTISHFYIYNREDESEIEKPPLLNFFQKSLELFCCRRRSENTKTYPSQYANSIAMYNKVCGVILKILKSRKHPLQVSNLSISINGQDQLETLLENVESAKLKYLLIDNDIYPTVKSELNLDMLKNFGNLKDLLVFNVLITSSLESLSHIPIIKGTFKKITATEILARKEVGYIFLPL</sequence>
<reference evidence="2" key="1">
    <citation type="submission" date="2007-07" db="EMBL/GenBank/DDBJ databases">
        <title>PCAP assembly of the Caenorhabditis remanei genome.</title>
        <authorList>
            <consortium name="The Caenorhabditis remanei Sequencing Consortium"/>
            <person name="Wilson R.K."/>
        </authorList>
    </citation>
    <scope>NUCLEOTIDE SEQUENCE [LARGE SCALE GENOMIC DNA]</scope>
    <source>
        <strain evidence="2">PB4641</strain>
    </source>
</reference>
<keyword evidence="3" id="KW-1185">Reference proteome</keyword>
<feature type="domain" description="F-box" evidence="1">
    <location>
        <begin position="20"/>
        <end position="69"/>
    </location>
</feature>
<dbReference type="AlphaFoldDB" id="E3MGY0"/>
<dbReference type="GO" id="GO:0045087">
    <property type="term" value="P:innate immune response"/>
    <property type="evidence" value="ECO:0007669"/>
    <property type="project" value="TreeGrafter"/>
</dbReference>
<dbReference type="PANTHER" id="PTHR23015">
    <property type="entry name" value="UNCHARACTERIZED C.ELEGANS PROTEIN"/>
    <property type="match status" value="1"/>
</dbReference>
<accession>E3MGY0</accession>
<dbReference type="PANTHER" id="PTHR23015:SF4">
    <property type="entry name" value="DUF38 DOMAIN-CONTAINING PROTEIN-RELATED"/>
    <property type="match status" value="1"/>
</dbReference>
<dbReference type="SMART" id="SM00256">
    <property type="entry name" value="FBOX"/>
    <property type="match status" value="1"/>
</dbReference>
<dbReference type="EMBL" id="DS268444">
    <property type="protein sequence ID" value="EFP01647.1"/>
    <property type="molecule type" value="Genomic_DNA"/>
</dbReference>
<dbReference type="PROSITE" id="PS50181">
    <property type="entry name" value="FBOX"/>
    <property type="match status" value="1"/>
</dbReference>
<protein>
    <recommendedName>
        <fullName evidence="1">F-box domain-containing protein</fullName>
    </recommendedName>
</protein>
<dbReference type="HOGENOM" id="CLU_030831_0_0_1"/>
<dbReference type="Proteomes" id="UP000008281">
    <property type="component" value="Unassembled WGS sequence"/>
</dbReference>
<gene>
    <name evidence="2" type="ORF">CRE_23336</name>
</gene>
<name>E3MGY0_CAERE</name>
<evidence type="ECO:0000313" key="3">
    <source>
        <dbReference type="Proteomes" id="UP000008281"/>
    </source>
</evidence>
<dbReference type="CDD" id="cd22150">
    <property type="entry name" value="F-box_CeFBXA-like"/>
    <property type="match status" value="1"/>
</dbReference>
<evidence type="ECO:0000259" key="1">
    <source>
        <dbReference type="PROSITE" id="PS50181"/>
    </source>
</evidence>
<dbReference type="InterPro" id="IPR001810">
    <property type="entry name" value="F-box_dom"/>
</dbReference>
<organism evidence="3">
    <name type="scientific">Caenorhabditis remanei</name>
    <name type="common">Caenorhabditis vulgaris</name>
    <dbReference type="NCBI Taxonomy" id="31234"/>
    <lineage>
        <taxon>Eukaryota</taxon>
        <taxon>Metazoa</taxon>
        <taxon>Ecdysozoa</taxon>
        <taxon>Nematoda</taxon>
        <taxon>Chromadorea</taxon>
        <taxon>Rhabditida</taxon>
        <taxon>Rhabditina</taxon>
        <taxon>Rhabditomorpha</taxon>
        <taxon>Rhabditoidea</taxon>
        <taxon>Rhabditidae</taxon>
        <taxon>Peloderinae</taxon>
        <taxon>Caenorhabditis</taxon>
    </lineage>
</organism>
<evidence type="ECO:0000313" key="2">
    <source>
        <dbReference type="EMBL" id="EFP01647.1"/>
    </source>
</evidence>